<evidence type="ECO:0000256" key="1">
    <source>
        <dbReference type="SAM" id="MobiDB-lite"/>
    </source>
</evidence>
<accession>A0A2N1PLI4</accession>
<dbReference type="GO" id="GO:0016787">
    <property type="term" value="F:hydrolase activity"/>
    <property type="evidence" value="ECO:0007669"/>
    <property type="project" value="InterPro"/>
</dbReference>
<dbReference type="SUPFAM" id="SSF56300">
    <property type="entry name" value="Metallo-dependent phosphatases"/>
    <property type="match status" value="1"/>
</dbReference>
<evidence type="ECO:0000259" key="2">
    <source>
        <dbReference type="Pfam" id="PF00149"/>
    </source>
</evidence>
<feature type="compositionally biased region" description="Gly residues" evidence="1">
    <location>
        <begin position="212"/>
        <end position="222"/>
    </location>
</feature>
<feature type="region of interest" description="Disordered" evidence="1">
    <location>
        <begin position="208"/>
        <end position="231"/>
    </location>
</feature>
<reference evidence="3 4" key="1">
    <citation type="journal article" date="2017" name="ISME J.">
        <title>Potential for microbial H2 and metal transformations associated with novel bacteria and archaea in deep terrestrial subsurface sediments.</title>
        <authorList>
            <person name="Hernsdorf A.W."/>
            <person name="Amano Y."/>
            <person name="Miyakawa K."/>
            <person name="Ise K."/>
            <person name="Suzuki Y."/>
            <person name="Anantharaman K."/>
            <person name="Probst A."/>
            <person name="Burstein D."/>
            <person name="Thomas B.C."/>
            <person name="Banfield J.F."/>
        </authorList>
    </citation>
    <scope>NUCLEOTIDE SEQUENCE [LARGE SCALE GENOMIC DNA]</scope>
    <source>
        <strain evidence="3">HGW-Wallbacteria-1</strain>
    </source>
</reference>
<dbReference type="InterPro" id="IPR029052">
    <property type="entry name" value="Metallo-depent_PP-like"/>
</dbReference>
<dbReference type="Pfam" id="PF00149">
    <property type="entry name" value="Metallophos"/>
    <property type="match status" value="1"/>
</dbReference>
<dbReference type="PANTHER" id="PTHR37523:SF1">
    <property type="entry name" value="CALCINEURIN-LIKE PHOSPHOESTERASE DOMAIN-CONTAINING PROTEIN"/>
    <property type="match status" value="1"/>
</dbReference>
<evidence type="ECO:0000313" key="4">
    <source>
        <dbReference type="Proteomes" id="UP000233256"/>
    </source>
</evidence>
<evidence type="ECO:0000313" key="3">
    <source>
        <dbReference type="EMBL" id="PKK89201.1"/>
    </source>
</evidence>
<sequence length="302" mass="32375">MSVVIYSSDLHGDLERYDKLIEICVSKSAAALILGGDLLPNSVDRDRAVALQRSFLESSFKSFAANLKTSTTSNGSAPGTILYCLLGNMDLSTSLNPLLSLAREGLLKSIHSAWATLPGGTRILGYPFVPPSPFRLKDMEKRDLASDLPPEKPELSLISTDRGVMDIDTRELFSAGRSMEDDLIYLYDPEPAKHILVTHCPPWGTALDKIGSGSGSGSGPGNGSESHVGSRAIRSVVEKHSPLLALHGHIHESPEVTGTFTDTVGSTLCVNPGRLEKSMNIVCFDETDPVGTIEIITLSLQS</sequence>
<dbReference type="EMBL" id="PGXC01000023">
    <property type="protein sequence ID" value="PKK89201.1"/>
    <property type="molecule type" value="Genomic_DNA"/>
</dbReference>
<name>A0A2N1PLI4_9BACT</name>
<proteinExistence type="predicted"/>
<dbReference type="Proteomes" id="UP000233256">
    <property type="component" value="Unassembled WGS sequence"/>
</dbReference>
<organism evidence="3 4">
    <name type="scientific">Candidatus Wallbacteria bacterium HGW-Wallbacteria-1</name>
    <dbReference type="NCBI Taxonomy" id="2013854"/>
    <lineage>
        <taxon>Bacteria</taxon>
        <taxon>Candidatus Walliibacteriota</taxon>
    </lineage>
</organism>
<feature type="domain" description="Calcineurin-like phosphoesterase" evidence="2">
    <location>
        <begin position="8"/>
        <end position="252"/>
    </location>
</feature>
<dbReference type="AlphaFoldDB" id="A0A2N1PLI4"/>
<dbReference type="InterPro" id="IPR004843">
    <property type="entry name" value="Calcineurin-like_PHP"/>
</dbReference>
<gene>
    <name evidence="3" type="ORF">CVV64_15440</name>
</gene>
<dbReference type="Gene3D" id="3.60.21.10">
    <property type="match status" value="1"/>
</dbReference>
<comment type="caution">
    <text evidence="3">The sequence shown here is derived from an EMBL/GenBank/DDBJ whole genome shotgun (WGS) entry which is preliminary data.</text>
</comment>
<protein>
    <recommendedName>
        <fullName evidence="2">Calcineurin-like phosphoesterase domain-containing protein</fullName>
    </recommendedName>
</protein>
<dbReference type="PANTHER" id="PTHR37523">
    <property type="entry name" value="METALLOPHOSPHOESTERASE"/>
    <property type="match status" value="1"/>
</dbReference>